<protein>
    <recommendedName>
        <fullName evidence="1">non-specific serine/threonine protein kinase</fullName>
        <ecNumber evidence="1">2.7.11.1</ecNumber>
    </recommendedName>
</protein>
<proteinExistence type="predicted"/>
<gene>
    <name evidence="10" type="ORF">GY632_3093</name>
</gene>
<reference evidence="10" key="1">
    <citation type="submission" date="2020-03" db="EMBL/GenBank/DDBJ databases">
        <title>Whole Genome Sequence of Trichophyton interdigitale from India.</title>
        <authorList>
            <person name="Kumar P."/>
        </authorList>
    </citation>
    <scope>NUCLEOTIDE SEQUENCE</scope>
    <source>
        <strain evidence="10">UCMS-IGIB-CI14</strain>
    </source>
</reference>
<name>A0A9P5CZ26_9EURO</name>
<keyword evidence="5" id="KW-0418">Kinase</keyword>
<organism evidence="10 11">
    <name type="scientific">Trichophyton interdigitale</name>
    <dbReference type="NCBI Taxonomy" id="101480"/>
    <lineage>
        <taxon>Eukaryota</taxon>
        <taxon>Fungi</taxon>
        <taxon>Dikarya</taxon>
        <taxon>Ascomycota</taxon>
        <taxon>Pezizomycotina</taxon>
        <taxon>Eurotiomycetes</taxon>
        <taxon>Eurotiomycetidae</taxon>
        <taxon>Onygenales</taxon>
        <taxon>Arthrodermataceae</taxon>
        <taxon>Trichophyton</taxon>
    </lineage>
</organism>
<evidence type="ECO:0000256" key="2">
    <source>
        <dbReference type="ARBA" id="ARBA00022527"/>
    </source>
</evidence>
<dbReference type="EMBL" id="JAAQVJ010000083">
    <property type="protein sequence ID" value="KAF3895827.1"/>
    <property type="molecule type" value="Genomic_DNA"/>
</dbReference>
<dbReference type="PROSITE" id="PS50011">
    <property type="entry name" value="PROTEIN_KINASE_DOM"/>
    <property type="match status" value="1"/>
</dbReference>
<evidence type="ECO:0000256" key="7">
    <source>
        <dbReference type="ARBA" id="ARBA00047899"/>
    </source>
</evidence>
<dbReference type="SMART" id="SM00220">
    <property type="entry name" value="S_TKc"/>
    <property type="match status" value="1"/>
</dbReference>
<dbReference type="AlphaFoldDB" id="A0A9P5CZ26"/>
<evidence type="ECO:0000256" key="8">
    <source>
        <dbReference type="ARBA" id="ARBA00048679"/>
    </source>
</evidence>
<keyword evidence="2" id="KW-0723">Serine/threonine-protein kinase</keyword>
<comment type="catalytic activity">
    <reaction evidence="8">
        <text>L-seryl-[protein] + ATP = O-phospho-L-seryl-[protein] + ADP + H(+)</text>
        <dbReference type="Rhea" id="RHEA:17989"/>
        <dbReference type="Rhea" id="RHEA-COMP:9863"/>
        <dbReference type="Rhea" id="RHEA-COMP:11604"/>
        <dbReference type="ChEBI" id="CHEBI:15378"/>
        <dbReference type="ChEBI" id="CHEBI:29999"/>
        <dbReference type="ChEBI" id="CHEBI:30616"/>
        <dbReference type="ChEBI" id="CHEBI:83421"/>
        <dbReference type="ChEBI" id="CHEBI:456216"/>
        <dbReference type="EC" id="2.7.11.1"/>
    </reaction>
</comment>
<dbReference type="SUPFAM" id="SSF56112">
    <property type="entry name" value="Protein kinase-like (PK-like)"/>
    <property type="match status" value="1"/>
</dbReference>
<evidence type="ECO:0000256" key="6">
    <source>
        <dbReference type="ARBA" id="ARBA00022840"/>
    </source>
</evidence>
<comment type="caution">
    <text evidence="10">The sequence shown here is derived from an EMBL/GenBank/DDBJ whole genome shotgun (WGS) entry which is preliminary data.</text>
</comment>
<dbReference type="GO" id="GO:0004674">
    <property type="term" value="F:protein serine/threonine kinase activity"/>
    <property type="evidence" value="ECO:0007669"/>
    <property type="project" value="UniProtKB-KW"/>
</dbReference>
<dbReference type="Gene3D" id="1.10.510.10">
    <property type="entry name" value="Transferase(Phosphotransferase) domain 1"/>
    <property type="match status" value="1"/>
</dbReference>
<evidence type="ECO:0000313" key="11">
    <source>
        <dbReference type="Proteomes" id="UP000749309"/>
    </source>
</evidence>
<keyword evidence="4" id="KW-0547">Nucleotide-binding</keyword>
<keyword evidence="6" id="KW-0067">ATP-binding</keyword>
<comment type="catalytic activity">
    <reaction evidence="7">
        <text>L-threonyl-[protein] + ATP = O-phospho-L-threonyl-[protein] + ADP + H(+)</text>
        <dbReference type="Rhea" id="RHEA:46608"/>
        <dbReference type="Rhea" id="RHEA-COMP:11060"/>
        <dbReference type="Rhea" id="RHEA-COMP:11605"/>
        <dbReference type="ChEBI" id="CHEBI:15378"/>
        <dbReference type="ChEBI" id="CHEBI:30013"/>
        <dbReference type="ChEBI" id="CHEBI:30616"/>
        <dbReference type="ChEBI" id="CHEBI:61977"/>
        <dbReference type="ChEBI" id="CHEBI:456216"/>
        <dbReference type="EC" id="2.7.11.1"/>
    </reaction>
</comment>
<evidence type="ECO:0000256" key="1">
    <source>
        <dbReference type="ARBA" id="ARBA00012513"/>
    </source>
</evidence>
<dbReference type="PANTHER" id="PTHR24343">
    <property type="entry name" value="SERINE/THREONINE KINASE"/>
    <property type="match status" value="1"/>
</dbReference>
<evidence type="ECO:0000259" key="9">
    <source>
        <dbReference type="PROSITE" id="PS50011"/>
    </source>
</evidence>
<dbReference type="GO" id="GO:0005524">
    <property type="term" value="F:ATP binding"/>
    <property type="evidence" value="ECO:0007669"/>
    <property type="project" value="UniProtKB-KW"/>
</dbReference>
<sequence length="729" mass="83061">MAFRCFDTLDKHGCIGVGGYAYIYPVSPTIVVKTVRPDRDHEEEKRRDRCPHIVECFLTFPDYLFLSLCANKALIYRFHERQERENNDFFGRLIRIKDYEDPALIARWIQQLTSALEYVEKMGFCHNDLNTSNCLLDQRLNLKLSDFRRATTIGHLLEHSRAPWAMQLAAGPLQGTYSLCSARTEQFAVGSLLYYMVYGHKPYEDVNLDWPESPYDNDIGRTTTTTTTKARYESWVDETEKTMAWVNRLPYFHPTCPLCQHDVAIKQPASYRLFPLHQSRYFDSLQEQPQYTDGRVFVQGVLFQIKRFPGVTYTDRAVLIHCRCLSIISHLGPGSVSRLLDLIEPTFLPSSTGPVDEHGAFHVDGPNTIITANSASIDIDVRKGISKLPNEVWNLISTYDVGRLEFLVRLAAQLQPLSTSPLLILDSRFELETVDVRGDTVRIHLVRVGGRVYISHLSDPDDDASAPPKEHDRNTLPYRDYRFGDSTFLAIKTDSIGVVDLALDESDGRPNWIFDHPTTPFKKQISRIRDADLHRLRLSMKCRAILPTNRGGVEPYFDADSMPPGNSWINSSIRVGSWPTQQSDPSTYLAQATYTSFQQAQSVTFYTDLVRLGITEVYINERQYRGYSVTFPDVQPSRTVRLSVCRRGYGQQHPFIQFEINGSWLPALPQSGIVIQQVVLDHVIGIWLGETFPLQPVHIGVVRDGSAPPLLPGDQMLKVPDLSMFTSRW</sequence>
<dbReference type="Pfam" id="PF00069">
    <property type="entry name" value="Pkinase"/>
    <property type="match status" value="1"/>
</dbReference>
<accession>A0A9P5CZ26</accession>
<evidence type="ECO:0000256" key="5">
    <source>
        <dbReference type="ARBA" id="ARBA00022777"/>
    </source>
</evidence>
<feature type="domain" description="Protein kinase" evidence="9">
    <location>
        <begin position="9"/>
        <end position="256"/>
    </location>
</feature>
<evidence type="ECO:0000256" key="3">
    <source>
        <dbReference type="ARBA" id="ARBA00022679"/>
    </source>
</evidence>
<evidence type="ECO:0000313" key="10">
    <source>
        <dbReference type="EMBL" id="KAF3895827.1"/>
    </source>
</evidence>
<dbReference type="EC" id="2.7.11.1" evidence="1"/>
<evidence type="ECO:0000256" key="4">
    <source>
        <dbReference type="ARBA" id="ARBA00022741"/>
    </source>
</evidence>
<dbReference type="Proteomes" id="UP000749309">
    <property type="component" value="Unassembled WGS sequence"/>
</dbReference>
<dbReference type="InterPro" id="IPR011009">
    <property type="entry name" value="Kinase-like_dom_sf"/>
</dbReference>
<dbReference type="InterPro" id="IPR000719">
    <property type="entry name" value="Prot_kinase_dom"/>
</dbReference>
<keyword evidence="3" id="KW-0808">Transferase</keyword>